<evidence type="ECO:0000256" key="1">
    <source>
        <dbReference type="SAM" id="Phobius"/>
    </source>
</evidence>
<dbReference type="RefSeq" id="WP_148455938.1">
    <property type="nucleotide sequence ID" value="NZ_VSFC01000052.1"/>
</dbReference>
<keyword evidence="1" id="KW-1133">Transmembrane helix</keyword>
<keyword evidence="1" id="KW-0812">Transmembrane</keyword>
<accession>A0A5D0G4X9</accession>
<comment type="caution">
    <text evidence="2">The sequence shown here is derived from an EMBL/GenBank/DDBJ whole genome shotgun (WGS) entry which is preliminary data.</text>
</comment>
<dbReference type="EMBL" id="VSFC01000052">
    <property type="protein sequence ID" value="TYA53012.1"/>
    <property type="molecule type" value="Genomic_DNA"/>
</dbReference>
<dbReference type="Proteomes" id="UP000324550">
    <property type="component" value="Unassembled WGS sequence"/>
</dbReference>
<proteinExistence type="predicted"/>
<name>A0A5D0G4X9_9FLAO</name>
<feature type="transmembrane region" description="Helical" evidence="1">
    <location>
        <begin position="136"/>
        <end position="153"/>
    </location>
</feature>
<evidence type="ECO:0000313" key="3">
    <source>
        <dbReference type="Proteomes" id="UP000324550"/>
    </source>
</evidence>
<dbReference type="Pfam" id="PF14093">
    <property type="entry name" value="DUF4271"/>
    <property type="match status" value="1"/>
</dbReference>
<feature type="transmembrane region" description="Helical" evidence="1">
    <location>
        <begin position="12"/>
        <end position="29"/>
    </location>
</feature>
<reference evidence="2 3" key="1">
    <citation type="submission" date="2019-08" db="EMBL/GenBank/DDBJ databases">
        <title>Formosa sediminis sp. nov., isolated from marine sediment.</title>
        <authorList>
            <person name="Cao W.R."/>
        </authorList>
    </citation>
    <scope>NUCLEOTIDE SEQUENCE [LARGE SCALE GENOMIC DNA]</scope>
    <source>
        <strain evidence="2 3">1494</strain>
    </source>
</reference>
<gene>
    <name evidence="2" type="ORF">FVF61_10120</name>
</gene>
<dbReference type="AlphaFoldDB" id="A0A5D0G4X9"/>
<dbReference type="OrthoDB" id="1438590at2"/>
<evidence type="ECO:0000313" key="2">
    <source>
        <dbReference type="EMBL" id="TYA53012.1"/>
    </source>
</evidence>
<protein>
    <submittedName>
        <fullName evidence="2">DUF4271 domain-containing protein</fullName>
    </submittedName>
</protein>
<feature type="transmembrane region" description="Helical" evidence="1">
    <location>
        <begin position="88"/>
        <end position="110"/>
    </location>
</feature>
<organism evidence="2 3">
    <name type="scientific">Formosa maritima</name>
    <dbReference type="NCBI Taxonomy" id="2592046"/>
    <lineage>
        <taxon>Bacteria</taxon>
        <taxon>Pseudomonadati</taxon>
        <taxon>Bacteroidota</taxon>
        <taxon>Flavobacteriia</taxon>
        <taxon>Flavobacteriales</taxon>
        <taxon>Flavobacteriaceae</taxon>
        <taxon>Formosa</taxon>
    </lineage>
</organism>
<keyword evidence="3" id="KW-1185">Reference proteome</keyword>
<feature type="transmembrane region" description="Helical" evidence="1">
    <location>
        <begin position="159"/>
        <end position="179"/>
    </location>
</feature>
<dbReference type="InterPro" id="IPR025367">
    <property type="entry name" value="DUF4271"/>
</dbReference>
<keyword evidence="1" id="KW-0472">Membrane</keyword>
<feature type="transmembrane region" description="Helical" evidence="1">
    <location>
        <begin position="61"/>
        <end position="82"/>
    </location>
</feature>
<feature type="transmembrane region" description="Helical" evidence="1">
    <location>
        <begin position="191"/>
        <end position="212"/>
    </location>
</feature>
<sequence>MLRPETSNDLFIILIVVSLIFIALAKLLFEKRFNHFASVLINSSYLNVFSRDQKFLDLFDGLLFLNQIFSVSIFIFISYNFLVDPLEVSPSFIFNLVIAIGIFILIKVLIERLIGSLFNIDNLIDRYLFQKTSYKNFLGLILTPINIILLFSITPNKYLIFSIIIILFFINSIGLLTSFKSNLNLIKREIFYFILYLCALEIGPYIILYKVIIEN</sequence>